<organism evidence="8 9">
    <name type="scientific">Viridibacillus arvi</name>
    <dbReference type="NCBI Taxonomy" id="263475"/>
    <lineage>
        <taxon>Bacteria</taxon>
        <taxon>Bacillati</taxon>
        <taxon>Bacillota</taxon>
        <taxon>Bacilli</taxon>
        <taxon>Bacillales</taxon>
        <taxon>Caryophanaceae</taxon>
        <taxon>Viridibacillus</taxon>
    </lineage>
</organism>
<dbReference type="GO" id="GO:0016020">
    <property type="term" value="C:membrane"/>
    <property type="evidence" value="ECO:0007669"/>
    <property type="project" value="InterPro"/>
</dbReference>
<dbReference type="PROSITE" id="PS51257">
    <property type="entry name" value="PROKAR_LIPOPROTEIN"/>
    <property type="match status" value="1"/>
</dbReference>
<dbReference type="SMART" id="SM00079">
    <property type="entry name" value="PBPe"/>
    <property type="match status" value="1"/>
</dbReference>
<feature type="signal peptide" evidence="5">
    <location>
        <begin position="1"/>
        <end position="17"/>
    </location>
</feature>
<dbReference type="RefSeq" id="WP_053417867.1">
    <property type="nucleotide sequence ID" value="NZ_JBCMHV010000008.1"/>
</dbReference>
<dbReference type="InterPro" id="IPR001638">
    <property type="entry name" value="Solute-binding_3/MltF_N"/>
</dbReference>
<evidence type="ECO:0000259" key="7">
    <source>
        <dbReference type="SMART" id="SM00079"/>
    </source>
</evidence>
<dbReference type="GO" id="GO:0030313">
    <property type="term" value="C:cell envelope"/>
    <property type="evidence" value="ECO:0007669"/>
    <property type="project" value="UniProtKB-SubCell"/>
</dbReference>
<keyword evidence="9" id="KW-1185">Reference proteome</keyword>
<evidence type="ECO:0000256" key="2">
    <source>
        <dbReference type="ARBA" id="ARBA00010333"/>
    </source>
</evidence>
<evidence type="ECO:0000259" key="6">
    <source>
        <dbReference type="SMART" id="SM00062"/>
    </source>
</evidence>
<evidence type="ECO:0000256" key="1">
    <source>
        <dbReference type="ARBA" id="ARBA00004196"/>
    </source>
</evidence>
<dbReference type="PROSITE" id="PS01039">
    <property type="entry name" value="SBP_BACTERIAL_3"/>
    <property type="match status" value="1"/>
</dbReference>
<evidence type="ECO:0000313" key="9">
    <source>
        <dbReference type="Proteomes" id="UP000036867"/>
    </source>
</evidence>
<proteinExistence type="inferred from homology"/>
<evidence type="ECO:0000256" key="5">
    <source>
        <dbReference type="SAM" id="SignalP"/>
    </source>
</evidence>
<sequence>MKKWLAALLMITMLVVAGCGNGGDSNSSAGKSNNNSTIQKVIKAKKLVIGTNPGYFPFEMVDSKGKFIGYDIDVAQAIADNLGVKLEVKQYGFDGLVPALQTGEIDMIFAGMSITGERALAVSFANPYYKTGQAIMLQSKNNTIKSYEDLDKKGTKIAAQIATTGSLISKDMFKNAEIKDYEDFPAAALALQSGQVDAVIYDEPAIQVYNLQQVGKVKKLEGVISADNLGLAVQKNDFESVQWLNSFLHSYIDSPAELQSRAKWFENSDWLKTVKE</sequence>
<dbReference type="Pfam" id="PF00497">
    <property type="entry name" value="SBP_bac_3"/>
    <property type="match status" value="1"/>
</dbReference>
<dbReference type="EMBL" id="LILB01000005">
    <property type="protein sequence ID" value="KOO49690.1"/>
    <property type="molecule type" value="Genomic_DNA"/>
</dbReference>
<dbReference type="PANTHER" id="PTHR35936">
    <property type="entry name" value="MEMBRANE-BOUND LYTIC MUREIN TRANSGLYCOSYLASE F"/>
    <property type="match status" value="1"/>
</dbReference>
<reference evidence="9" key="1">
    <citation type="submission" date="2015-08" db="EMBL/GenBank/DDBJ databases">
        <title>Fjat-10028 dsm 16317.</title>
        <authorList>
            <person name="Liu B."/>
            <person name="Wang J."/>
            <person name="Zhu Y."/>
            <person name="Liu G."/>
            <person name="Chen Q."/>
            <person name="Chen Z."/>
            <person name="Lan J."/>
            <person name="Che J."/>
            <person name="Ge C."/>
            <person name="Shi H."/>
            <person name="Pan Z."/>
            <person name="Liu X."/>
        </authorList>
    </citation>
    <scope>NUCLEOTIDE SEQUENCE [LARGE SCALE GENOMIC DNA]</scope>
    <source>
        <strain evidence="9">DSM 16317</strain>
    </source>
</reference>
<dbReference type="SMART" id="SM00062">
    <property type="entry name" value="PBPb"/>
    <property type="match status" value="1"/>
</dbReference>
<dbReference type="GO" id="GO:0015276">
    <property type="term" value="F:ligand-gated monoatomic ion channel activity"/>
    <property type="evidence" value="ECO:0007669"/>
    <property type="project" value="InterPro"/>
</dbReference>
<feature type="domain" description="Ionotropic glutamate receptor C-terminal" evidence="7">
    <location>
        <begin position="46"/>
        <end position="267"/>
    </location>
</feature>
<protein>
    <recommendedName>
        <fullName evidence="10">ABC transporter substrate-binding protein</fullName>
    </recommendedName>
</protein>
<dbReference type="AlphaFoldDB" id="A0A0M0LF09"/>
<accession>A0A0M0LF09</accession>
<name>A0A0M0LF09_9BACL</name>
<dbReference type="InterPro" id="IPR018313">
    <property type="entry name" value="SBP_3_CS"/>
</dbReference>
<gene>
    <name evidence="8" type="ORF">AMD00_15285</name>
</gene>
<evidence type="ECO:0000256" key="4">
    <source>
        <dbReference type="RuleBase" id="RU003744"/>
    </source>
</evidence>
<dbReference type="STRING" id="263475.AMD00_15285"/>
<feature type="domain" description="Solute-binding protein family 3/N-terminal" evidence="6">
    <location>
        <begin position="46"/>
        <end position="268"/>
    </location>
</feature>
<dbReference type="GeneID" id="301137458"/>
<feature type="chain" id="PRO_5039507736" description="ABC transporter substrate-binding protein" evidence="5">
    <location>
        <begin position="18"/>
        <end position="276"/>
    </location>
</feature>
<dbReference type="SUPFAM" id="SSF53850">
    <property type="entry name" value="Periplasmic binding protein-like II"/>
    <property type="match status" value="1"/>
</dbReference>
<keyword evidence="3 5" id="KW-0732">Signal</keyword>
<dbReference type="Gene3D" id="3.40.190.10">
    <property type="entry name" value="Periplasmic binding protein-like II"/>
    <property type="match status" value="2"/>
</dbReference>
<dbReference type="OrthoDB" id="9811552at2"/>
<dbReference type="Proteomes" id="UP000036867">
    <property type="component" value="Unassembled WGS sequence"/>
</dbReference>
<dbReference type="InterPro" id="IPR001320">
    <property type="entry name" value="Iontro_rcpt_C"/>
</dbReference>
<comment type="subcellular location">
    <subcellularLocation>
        <location evidence="1">Cell envelope</location>
    </subcellularLocation>
</comment>
<evidence type="ECO:0000313" key="8">
    <source>
        <dbReference type="EMBL" id="KOO49690.1"/>
    </source>
</evidence>
<comment type="caution">
    <text evidence="8">The sequence shown here is derived from an EMBL/GenBank/DDBJ whole genome shotgun (WGS) entry which is preliminary data.</text>
</comment>
<dbReference type="PANTHER" id="PTHR35936:SF17">
    <property type="entry name" value="ARGININE-BINDING EXTRACELLULAR PROTEIN ARTP"/>
    <property type="match status" value="1"/>
</dbReference>
<evidence type="ECO:0008006" key="10">
    <source>
        <dbReference type="Google" id="ProtNLM"/>
    </source>
</evidence>
<comment type="similarity">
    <text evidence="2 4">Belongs to the bacterial solute-binding protein 3 family.</text>
</comment>
<evidence type="ECO:0000256" key="3">
    <source>
        <dbReference type="ARBA" id="ARBA00022729"/>
    </source>
</evidence>